<dbReference type="AlphaFoldDB" id="A0A3T1CHJ9"/>
<dbReference type="SUPFAM" id="SSF52374">
    <property type="entry name" value="Nucleotidylyl transferase"/>
    <property type="match status" value="1"/>
</dbReference>
<sequence>MAFRMSMTDLIAAARVSKAWPFQEAQRLLKRYPDGAKPDGSPVLFETGYGPSGLPHIGTFQEVLRTTLVRRAFEAMIGARPEDGKTRLVAFSDDMDGLRKVPDNVPNQQLLQENLHLPLSRVPNPFDSAHDSFAAHNNAMLREFLDRFGFHYEFVSASDRYNSGAFDDALRQVLRKNRQILDIMLPTLREERRQTYSPVLPVSPQTGRVLQVPVEVVDAEAGTIRFTDEDGTVVEQSALGGMSKLQWKVDWAMRWYALGVDYEMYGKDLTDSGVQSGKIVQVLGGRKPEGLIYELFLDEKGEKISKSKGNGLTIDEWLTYGSKESLGFYIFPNPKSAKQLHVGVIPRAVDDYWQFRERLAEQELDKQLGNPGWHLARANGGFEAAEAPGAGDSLPVTYGLLLNLASVLGAEASEASLRDYLASYIGADSITPELEVLIGTAVAYTRDYIVPTLNKRAPTANEAEALRALDSYLAQADEGTSAEDLQTQVYEIGKREEYGFASLRDWFKALYQTLLGSEQGPRMGSFIALYGVANTRKLIAEALGRV</sequence>
<comment type="catalytic activity">
    <reaction evidence="9 10">
        <text>tRNA(Lys) + L-lysine + ATP = L-lysyl-tRNA(Lys) + AMP + diphosphate</text>
        <dbReference type="Rhea" id="RHEA:20792"/>
        <dbReference type="Rhea" id="RHEA-COMP:9696"/>
        <dbReference type="Rhea" id="RHEA-COMP:9697"/>
        <dbReference type="ChEBI" id="CHEBI:30616"/>
        <dbReference type="ChEBI" id="CHEBI:32551"/>
        <dbReference type="ChEBI" id="CHEBI:33019"/>
        <dbReference type="ChEBI" id="CHEBI:78442"/>
        <dbReference type="ChEBI" id="CHEBI:78529"/>
        <dbReference type="ChEBI" id="CHEBI:456215"/>
        <dbReference type="EC" id="6.1.1.6"/>
    </reaction>
</comment>
<feature type="binding site" evidence="10">
    <location>
        <position position="306"/>
    </location>
    <ligand>
        <name>ATP</name>
        <dbReference type="ChEBI" id="CHEBI:30616"/>
    </ligand>
</feature>
<dbReference type="GO" id="GO:0000049">
    <property type="term" value="F:tRNA binding"/>
    <property type="evidence" value="ECO:0007669"/>
    <property type="project" value="InterPro"/>
</dbReference>
<feature type="short sequence motif" description="'KMSKS' region" evidence="10">
    <location>
        <begin position="303"/>
        <end position="307"/>
    </location>
</feature>
<proteinExistence type="inferred from homology"/>
<dbReference type="InterPro" id="IPR014729">
    <property type="entry name" value="Rossmann-like_a/b/a_fold"/>
</dbReference>
<gene>
    <name evidence="10 11" type="primary">lysS</name>
    <name evidence="11" type="ORF">EKJ_13130</name>
</gene>
<keyword evidence="4 10" id="KW-0436">Ligase</keyword>
<dbReference type="Gene3D" id="3.40.50.620">
    <property type="entry name" value="HUPs"/>
    <property type="match status" value="2"/>
</dbReference>
<dbReference type="GO" id="GO:0004824">
    <property type="term" value="F:lysine-tRNA ligase activity"/>
    <property type="evidence" value="ECO:0007669"/>
    <property type="project" value="UniProtKB-UniRule"/>
</dbReference>
<dbReference type="Proteomes" id="UP000290057">
    <property type="component" value="Chromosome"/>
</dbReference>
<evidence type="ECO:0000256" key="6">
    <source>
        <dbReference type="ARBA" id="ARBA00022840"/>
    </source>
</evidence>
<dbReference type="InterPro" id="IPR002904">
    <property type="entry name" value="Lys-tRNA-ligase"/>
</dbReference>
<keyword evidence="12" id="KW-1185">Reference proteome</keyword>
<organism evidence="11 12">
    <name type="scientific">Qipengyuania flava</name>
    <dbReference type="NCBI Taxonomy" id="192812"/>
    <lineage>
        <taxon>Bacteria</taxon>
        <taxon>Pseudomonadati</taxon>
        <taxon>Pseudomonadota</taxon>
        <taxon>Alphaproteobacteria</taxon>
        <taxon>Sphingomonadales</taxon>
        <taxon>Erythrobacteraceae</taxon>
        <taxon>Qipengyuania</taxon>
    </lineage>
</organism>
<comment type="similarity">
    <text evidence="2 10">Belongs to the class-I aminoacyl-tRNA synthetase family.</text>
</comment>
<evidence type="ECO:0000256" key="8">
    <source>
        <dbReference type="ARBA" id="ARBA00023146"/>
    </source>
</evidence>
<reference evidence="11 12" key="1">
    <citation type="submission" date="2019-01" db="EMBL/GenBank/DDBJ databases">
        <title>Complete genome sequence of Erythrobacter flavus KJ5.</title>
        <authorList>
            <person name="Kanesaki Y."/>
            <person name="Brotosudarmo T."/>
            <person name="Moriuchi R."/>
            <person name="Awai K."/>
        </authorList>
    </citation>
    <scope>NUCLEOTIDE SEQUENCE [LARGE SCALE GENOMIC DNA]</scope>
    <source>
        <strain evidence="11 12">KJ5</strain>
    </source>
</reference>
<dbReference type="GO" id="GO:0005524">
    <property type="term" value="F:ATP binding"/>
    <property type="evidence" value="ECO:0007669"/>
    <property type="project" value="UniProtKB-UniRule"/>
</dbReference>
<dbReference type="InterPro" id="IPR020751">
    <property type="entry name" value="aa-tRNA-synth_I_codon-bd_sub2"/>
</dbReference>
<keyword evidence="6 10" id="KW-0067">ATP-binding</keyword>
<keyword evidence="8 10" id="KW-0030">Aminoacyl-tRNA synthetase</keyword>
<dbReference type="Gene3D" id="1.10.10.350">
    <property type="match status" value="1"/>
</dbReference>
<dbReference type="InterPro" id="IPR008925">
    <property type="entry name" value="aa_tRNA-synth_I_cd-bd_sf"/>
</dbReference>
<evidence type="ECO:0000256" key="2">
    <source>
        <dbReference type="ARBA" id="ARBA00005594"/>
    </source>
</evidence>
<evidence type="ECO:0000313" key="12">
    <source>
        <dbReference type="Proteomes" id="UP000290057"/>
    </source>
</evidence>
<dbReference type="HAMAP" id="MF_00177">
    <property type="entry name" value="Lys_tRNA_synth_class1"/>
    <property type="match status" value="1"/>
</dbReference>
<keyword evidence="7 10" id="KW-0648">Protein biosynthesis</keyword>
<dbReference type="Pfam" id="PF01921">
    <property type="entry name" value="tRNA-synt_1f"/>
    <property type="match status" value="1"/>
</dbReference>
<keyword evidence="5 10" id="KW-0547">Nucleotide-binding</keyword>
<evidence type="ECO:0000256" key="4">
    <source>
        <dbReference type="ARBA" id="ARBA00022598"/>
    </source>
</evidence>
<dbReference type="PROSITE" id="PS00178">
    <property type="entry name" value="AA_TRNA_LIGASE_I"/>
    <property type="match status" value="1"/>
</dbReference>
<accession>A0A3T1CHJ9</accession>
<evidence type="ECO:0000256" key="9">
    <source>
        <dbReference type="ARBA" id="ARBA00048573"/>
    </source>
</evidence>
<dbReference type="GO" id="GO:0005737">
    <property type="term" value="C:cytoplasm"/>
    <property type="evidence" value="ECO:0007669"/>
    <property type="project" value="UniProtKB-SubCell"/>
</dbReference>
<feature type="short sequence motif" description="'HIGH' region" evidence="10">
    <location>
        <begin position="51"/>
        <end position="59"/>
    </location>
</feature>
<evidence type="ECO:0000256" key="7">
    <source>
        <dbReference type="ARBA" id="ARBA00022917"/>
    </source>
</evidence>
<dbReference type="PANTHER" id="PTHR37940:SF1">
    <property type="entry name" value="LYSINE--TRNA LIGASE"/>
    <property type="match status" value="1"/>
</dbReference>
<dbReference type="GO" id="GO:0006430">
    <property type="term" value="P:lysyl-tRNA aminoacylation"/>
    <property type="evidence" value="ECO:0007669"/>
    <property type="project" value="UniProtKB-UniRule"/>
</dbReference>
<evidence type="ECO:0000256" key="1">
    <source>
        <dbReference type="ARBA" id="ARBA00004496"/>
    </source>
</evidence>
<dbReference type="EMBL" id="AP019389">
    <property type="protein sequence ID" value="BBI20466.1"/>
    <property type="molecule type" value="Genomic_DNA"/>
</dbReference>
<evidence type="ECO:0000256" key="10">
    <source>
        <dbReference type="HAMAP-Rule" id="MF_00177"/>
    </source>
</evidence>
<keyword evidence="3 10" id="KW-0963">Cytoplasm</keyword>
<evidence type="ECO:0000256" key="5">
    <source>
        <dbReference type="ARBA" id="ARBA00022741"/>
    </source>
</evidence>
<dbReference type="InterPro" id="IPR001412">
    <property type="entry name" value="aa-tRNA-synth_I_CS"/>
</dbReference>
<protein>
    <recommendedName>
        <fullName evidence="10">Lysine--tRNA ligase</fullName>
        <ecNumber evidence="10">6.1.1.6</ecNumber>
    </recommendedName>
    <alternativeName>
        <fullName evidence="10">Lysyl-tRNA synthetase</fullName>
        <shortName evidence="10">LysRS</shortName>
    </alternativeName>
</protein>
<dbReference type="PANTHER" id="PTHR37940">
    <property type="entry name" value="LYSINE--TRNA LIGASE"/>
    <property type="match status" value="1"/>
</dbReference>
<dbReference type="EC" id="6.1.1.6" evidence="10"/>
<comment type="subcellular location">
    <subcellularLocation>
        <location evidence="1 10">Cytoplasm</location>
    </subcellularLocation>
</comment>
<dbReference type="SUPFAM" id="SSF48163">
    <property type="entry name" value="An anticodon-binding domain of class I aminoacyl-tRNA synthetases"/>
    <property type="match status" value="1"/>
</dbReference>
<evidence type="ECO:0000256" key="3">
    <source>
        <dbReference type="ARBA" id="ARBA00022490"/>
    </source>
</evidence>
<name>A0A3T1CHJ9_9SPHN</name>
<evidence type="ECO:0000313" key="11">
    <source>
        <dbReference type="EMBL" id="BBI20466.1"/>
    </source>
</evidence>
<dbReference type="NCBIfam" id="NF001968">
    <property type="entry name" value="PRK00750.1-2"/>
    <property type="match status" value="1"/>
</dbReference>